<dbReference type="AlphaFoldDB" id="A0AAD4GUR2"/>
<dbReference type="GO" id="GO:0000981">
    <property type="term" value="F:DNA-binding transcription factor activity, RNA polymerase II-specific"/>
    <property type="evidence" value="ECO:0007669"/>
    <property type="project" value="InterPro"/>
</dbReference>
<proteinExistence type="predicted"/>
<name>A0AAD4GUR2_ASPNN</name>
<keyword evidence="2" id="KW-0805">Transcription regulation</keyword>
<sequence>MARNLSVAYSPLSNKISSNLQIYPILWATSSGRASKKSGLTRFDSSAIRPAICPAQIALRATLDTVVMMSIRPGGTDYGPTGKAAGGEGGLASEWHGVDEHEVVMKERVACDRCRQRKTKCNRVNPCSHCTKAEAQCTFRLAPKAKEKRQRILISSTVSEGRLEHISNRIEELYGIIGQLRDERRNDDISLMAPTRLRVPSYSSLQSGSLQGSPKAPALAEAIESALFAHVICAAGALETAVMNDPYSRDVDDITSALNTLRSTVNDQKQQNETLEGSRSFLKAVPSGLSLRDLPIPSMDKIMACLRITQDSSPSEIYWPFEFGSLGDFTQYVIRACTPGPISDMELIIVHYVLYSLFTQCSIGADDETLRQDYDVQAATCRESLETILSSLSFHIDTNIDSICALYMASLYCLHRGKVSTAWTFISRVSLMCLALGLHSSHAMVMEQENTMQRKMCLFWAVYALEKAVALRLGRPSTIRDQDITIPRLTLDRKMTSLAYNRLPDWIDVASLYGRLYDSLYSPTALTQPGSVRVSRTSALASELERMIAARTGYYNRPDLWSSHVLDLNLSRFMIHANRAIEYSTLASIYRGIPAGSPSGITPCTQCIAAARVALEESEASIAILSDAAKWPTGLHEWVNEILLLAPFIPLTILVCNVVDTADASDLGRLKGVVDGLQSLAQSPRYASCNRQLRIFNHLYDVAARYVEAKTSRESTDTISTLFTNPDPDVYFDGDTWFGNEFSSVF</sequence>
<evidence type="ECO:0000256" key="4">
    <source>
        <dbReference type="ARBA" id="ARBA00023163"/>
    </source>
</evidence>
<keyword evidence="4" id="KW-0804">Transcription</keyword>
<dbReference type="CDD" id="cd12148">
    <property type="entry name" value="fungal_TF_MHR"/>
    <property type="match status" value="1"/>
</dbReference>
<dbReference type="InterPro" id="IPR036864">
    <property type="entry name" value="Zn2-C6_fun-type_DNA-bd_sf"/>
</dbReference>
<protein>
    <recommendedName>
        <fullName evidence="6">Zn(2)-C6 fungal-type domain-containing protein</fullName>
    </recommendedName>
</protein>
<evidence type="ECO:0000313" key="7">
    <source>
        <dbReference type="EMBL" id="KAF9889991.1"/>
    </source>
</evidence>
<dbReference type="SMART" id="SM00906">
    <property type="entry name" value="Fungal_trans"/>
    <property type="match status" value="1"/>
</dbReference>
<dbReference type="PROSITE" id="PS50048">
    <property type="entry name" value="ZN2_CY6_FUNGAL_2"/>
    <property type="match status" value="1"/>
</dbReference>
<dbReference type="GO" id="GO:0006351">
    <property type="term" value="P:DNA-templated transcription"/>
    <property type="evidence" value="ECO:0007669"/>
    <property type="project" value="InterPro"/>
</dbReference>
<dbReference type="EMBL" id="VCAU01000030">
    <property type="protein sequence ID" value="KAF9889991.1"/>
    <property type="molecule type" value="Genomic_DNA"/>
</dbReference>
<evidence type="ECO:0000313" key="8">
    <source>
        <dbReference type="Proteomes" id="UP001194746"/>
    </source>
</evidence>
<feature type="domain" description="Zn(2)-C6 fungal-type" evidence="6">
    <location>
        <begin position="110"/>
        <end position="139"/>
    </location>
</feature>
<organism evidence="7 8">
    <name type="scientific">Aspergillus nanangensis</name>
    <dbReference type="NCBI Taxonomy" id="2582783"/>
    <lineage>
        <taxon>Eukaryota</taxon>
        <taxon>Fungi</taxon>
        <taxon>Dikarya</taxon>
        <taxon>Ascomycota</taxon>
        <taxon>Pezizomycotina</taxon>
        <taxon>Eurotiomycetes</taxon>
        <taxon>Eurotiomycetidae</taxon>
        <taxon>Eurotiales</taxon>
        <taxon>Aspergillaceae</taxon>
        <taxon>Aspergillus</taxon>
        <taxon>Aspergillus subgen. Circumdati</taxon>
    </lineage>
</organism>
<keyword evidence="5" id="KW-0539">Nucleus</keyword>
<keyword evidence="1" id="KW-0479">Metal-binding</keyword>
<dbReference type="SMART" id="SM00066">
    <property type="entry name" value="GAL4"/>
    <property type="match status" value="1"/>
</dbReference>
<dbReference type="SUPFAM" id="SSF57701">
    <property type="entry name" value="Zn2/Cys6 DNA-binding domain"/>
    <property type="match status" value="1"/>
</dbReference>
<accession>A0AAD4GUR2</accession>
<reference evidence="7" key="2">
    <citation type="submission" date="2020-02" db="EMBL/GenBank/DDBJ databases">
        <authorList>
            <person name="Gilchrist C.L.M."/>
            <person name="Chooi Y.-H."/>
        </authorList>
    </citation>
    <scope>NUCLEOTIDE SEQUENCE</scope>
    <source>
        <strain evidence="7">MST-FP2251</strain>
    </source>
</reference>
<keyword evidence="3" id="KW-0238">DNA-binding</keyword>
<dbReference type="GO" id="GO:0008270">
    <property type="term" value="F:zinc ion binding"/>
    <property type="evidence" value="ECO:0007669"/>
    <property type="project" value="InterPro"/>
</dbReference>
<dbReference type="InterPro" id="IPR007219">
    <property type="entry name" value="XnlR_reg_dom"/>
</dbReference>
<gene>
    <name evidence="7" type="ORF">FE257_006671</name>
</gene>
<evidence type="ECO:0000256" key="3">
    <source>
        <dbReference type="ARBA" id="ARBA00023125"/>
    </source>
</evidence>
<evidence type="ECO:0000256" key="1">
    <source>
        <dbReference type="ARBA" id="ARBA00022723"/>
    </source>
</evidence>
<dbReference type="PANTHER" id="PTHR46910:SF5">
    <property type="entry name" value="ZN(II)2CYS6 TRANSCRIPTION FACTOR (EUROFUNG)"/>
    <property type="match status" value="1"/>
</dbReference>
<dbReference type="InterPro" id="IPR050987">
    <property type="entry name" value="AtrR-like"/>
</dbReference>
<dbReference type="PANTHER" id="PTHR46910">
    <property type="entry name" value="TRANSCRIPTION FACTOR PDR1"/>
    <property type="match status" value="1"/>
</dbReference>
<evidence type="ECO:0000256" key="2">
    <source>
        <dbReference type="ARBA" id="ARBA00023015"/>
    </source>
</evidence>
<evidence type="ECO:0000256" key="5">
    <source>
        <dbReference type="ARBA" id="ARBA00023242"/>
    </source>
</evidence>
<dbReference type="Proteomes" id="UP001194746">
    <property type="component" value="Unassembled WGS sequence"/>
</dbReference>
<evidence type="ECO:0000259" key="6">
    <source>
        <dbReference type="PROSITE" id="PS50048"/>
    </source>
</evidence>
<dbReference type="InterPro" id="IPR001138">
    <property type="entry name" value="Zn2Cys6_DnaBD"/>
</dbReference>
<reference evidence="7" key="1">
    <citation type="journal article" date="2019" name="Beilstein J. Org. Chem.">
        <title>Nanangenines: drimane sesquiterpenoids as the dominant metabolite cohort of a novel Australian fungus, Aspergillus nanangensis.</title>
        <authorList>
            <person name="Lacey H.J."/>
            <person name="Gilchrist C.L.M."/>
            <person name="Crombie A."/>
            <person name="Kalaitzis J.A."/>
            <person name="Vuong D."/>
            <person name="Rutledge P.J."/>
            <person name="Turner P."/>
            <person name="Pitt J.I."/>
            <person name="Lacey E."/>
            <person name="Chooi Y.H."/>
            <person name="Piggott A.M."/>
        </authorList>
    </citation>
    <scope>NUCLEOTIDE SEQUENCE</scope>
    <source>
        <strain evidence="7">MST-FP2251</strain>
    </source>
</reference>
<dbReference type="Pfam" id="PF00172">
    <property type="entry name" value="Zn_clus"/>
    <property type="match status" value="1"/>
</dbReference>
<dbReference type="GO" id="GO:0003677">
    <property type="term" value="F:DNA binding"/>
    <property type="evidence" value="ECO:0007669"/>
    <property type="project" value="UniProtKB-KW"/>
</dbReference>
<keyword evidence="8" id="KW-1185">Reference proteome</keyword>
<comment type="caution">
    <text evidence="7">The sequence shown here is derived from an EMBL/GenBank/DDBJ whole genome shotgun (WGS) entry which is preliminary data.</text>
</comment>
<dbReference type="Gene3D" id="4.10.240.10">
    <property type="entry name" value="Zn(2)-C6 fungal-type DNA-binding domain"/>
    <property type="match status" value="1"/>
</dbReference>
<dbReference type="CDD" id="cd00067">
    <property type="entry name" value="GAL4"/>
    <property type="match status" value="1"/>
</dbReference>
<dbReference type="GO" id="GO:0009893">
    <property type="term" value="P:positive regulation of metabolic process"/>
    <property type="evidence" value="ECO:0007669"/>
    <property type="project" value="UniProtKB-ARBA"/>
</dbReference>
<dbReference type="PROSITE" id="PS00463">
    <property type="entry name" value="ZN2_CY6_FUNGAL_1"/>
    <property type="match status" value="1"/>
</dbReference>
<dbReference type="Pfam" id="PF04082">
    <property type="entry name" value="Fungal_trans"/>
    <property type="match status" value="1"/>
</dbReference>